<evidence type="ECO:0000313" key="1">
    <source>
        <dbReference type="EMBL" id="SUY94481.1"/>
    </source>
</evidence>
<reference evidence="1 2" key="1">
    <citation type="submission" date="2018-06" db="EMBL/GenBank/DDBJ databases">
        <authorList>
            <consortium name="Pathogen Informatics"/>
            <person name="Doyle S."/>
        </authorList>
    </citation>
    <scope>NUCLEOTIDE SEQUENCE [LARGE SCALE GENOMIC DNA]</scope>
    <source>
        <strain evidence="1 2">NCTC8782</strain>
    </source>
</reference>
<dbReference type="AlphaFoldDB" id="A0A9Q7ZZ46"/>
<comment type="caution">
    <text evidence="1">The sequence shown here is derived from an EMBL/GenBank/DDBJ whole genome shotgun (WGS) entry which is preliminary data.</text>
</comment>
<gene>
    <name evidence="1" type="ORF">NCTC8782_04915</name>
</gene>
<dbReference type="EMBL" id="UIGT01000007">
    <property type="protein sequence ID" value="SUY94481.1"/>
    <property type="molecule type" value="Genomic_DNA"/>
</dbReference>
<accession>A0A9Q7ZZ46</accession>
<dbReference type="Proteomes" id="UP000255286">
    <property type="component" value="Unassembled WGS sequence"/>
</dbReference>
<organism evidence="1 2">
    <name type="scientific">Citrobacter youngae</name>
    <dbReference type="NCBI Taxonomy" id="133448"/>
    <lineage>
        <taxon>Bacteria</taxon>
        <taxon>Pseudomonadati</taxon>
        <taxon>Pseudomonadota</taxon>
        <taxon>Gammaproteobacteria</taxon>
        <taxon>Enterobacterales</taxon>
        <taxon>Enterobacteriaceae</taxon>
        <taxon>Citrobacter</taxon>
        <taxon>Citrobacter freundii complex</taxon>
    </lineage>
</organism>
<protein>
    <submittedName>
        <fullName evidence="1">Uncharacterized protein</fullName>
    </submittedName>
</protein>
<name>A0A9Q7ZZ46_9ENTR</name>
<evidence type="ECO:0000313" key="2">
    <source>
        <dbReference type="Proteomes" id="UP000255286"/>
    </source>
</evidence>
<sequence length="115" mass="13645">MLSLPRNSASTSLGNNMSNLNHMDRTVTQYVNTKVLVARLVHLSATIRKLESYQSSSWADRALHDLYAELQRIWPQVEEYYTQMPTYQMEREFYAELVQIKIKAEEYLRRTKQEQ</sequence>
<proteinExistence type="predicted"/>